<reference evidence="2" key="1">
    <citation type="submission" date="2019-09" db="EMBL/GenBank/DDBJ databases">
        <title>Draft genome information of white flower Hibiscus syriacus.</title>
        <authorList>
            <person name="Kim Y.-M."/>
        </authorList>
    </citation>
    <scope>NUCLEOTIDE SEQUENCE [LARGE SCALE GENOMIC DNA]</scope>
    <source>
        <strain evidence="2">YM2019G1</strain>
    </source>
</reference>
<evidence type="ECO:0000313" key="3">
    <source>
        <dbReference type="Proteomes" id="UP000436088"/>
    </source>
</evidence>
<feature type="region of interest" description="Disordered" evidence="1">
    <location>
        <begin position="16"/>
        <end position="217"/>
    </location>
</feature>
<dbReference type="GO" id="GO:0140673">
    <property type="term" value="P:transcription elongation-coupled chromatin remodeling"/>
    <property type="evidence" value="ECO:0007669"/>
    <property type="project" value="InterPro"/>
</dbReference>
<dbReference type="Proteomes" id="UP000436088">
    <property type="component" value="Unassembled WGS sequence"/>
</dbReference>
<dbReference type="InterPro" id="IPR017072">
    <property type="entry name" value="TF_Spt6"/>
</dbReference>
<gene>
    <name evidence="2" type="ORF">F3Y22_tig00112114pilonHSYRG00055</name>
</gene>
<evidence type="ECO:0000313" key="2">
    <source>
        <dbReference type="EMBL" id="KAE8670634.1"/>
    </source>
</evidence>
<dbReference type="AlphaFoldDB" id="A0A6A2YDW9"/>
<dbReference type="GO" id="GO:0042393">
    <property type="term" value="F:histone binding"/>
    <property type="evidence" value="ECO:0007669"/>
    <property type="project" value="TreeGrafter"/>
</dbReference>
<feature type="compositionally biased region" description="Acidic residues" evidence="1">
    <location>
        <begin position="18"/>
        <end position="30"/>
    </location>
</feature>
<proteinExistence type="predicted"/>
<dbReference type="EMBL" id="VEPZ02001504">
    <property type="protein sequence ID" value="KAE8670634.1"/>
    <property type="molecule type" value="Genomic_DNA"/>
</dbReference>
<dbReference type="InterPro" id="IPR023323">
    <property type="entry name" value="Tex-like_dom_sf"/>
</dbReference>
<feature type="compositionally biased region" description="Polar residues" evidence="1">
    <location>
        <begin position="204"/>
        <end position="214"/>
    </location>
</feature>
<comment type="caution">
    <text evidence="2">The sequence shown here is derived from an EMBL/GenBank/DDBJ whole genome shotgun (WGS) entry which is preliminary data.</text>
</comment>
<dbReference type="PANTHER" id="PTHR10145">
    <property type="entry name" value="TRANSCRIPTION ELONGATION FACTOR SPT6"/>
    <property type="match status" value="1"/>
</dbReference>
<dbReference type="PANTHER" id="PTHR10145:SF6">
    <property type="entry name" value="TRANSCRIPTION ELONGATION FACTOR SPT6"/>
    <property type="match status" value="1"/>
</dbReference>
<protein>
    <submittedName>
        <fullName evidence="2">Uncharacterized protein</fullName>
    </submittedName>
</protein>
<accession>A0A6A2YDW9</accession>
<sequence length="408" mass="46777">MVGSKKFKRLKKDRRDFDEDQFGLSDDEFDGSMKGGATAEEKLKRTLFGDDDGQPLEDIAEDEEPIEEEEDGDMGEEDEMADFIVEEDEEHGVSVREPNGQQCQRPAEIPGTDPSRDDRPQQPRSRDRRDSQRPVGVIKTHGRRGTGDPGASSITENEPIIHRQKTTTETEQTEQQQYIIERTREKTVPTTPNTVETEQRESITKTTGLDSSEQNEGKLEHQFEPTVLSEKLTEQDDHIRMTDIPERMQLCSDDLSDSAESLFESILKDLKGAESERELEPKSFLSNLFDLQVNHAVLSTSPTPDGKIAIDSFHQFSGVKWLREKPLIRFDDGQWLLIQKAEEEKLLQVTIKLPEKYLNKLIQECNENFLSNGVSKSAQQWNEQRKLILHDALLVFFCPQWRKKQGPY</sequence>
<feature type="compositionally biased region" description="Acidic residues" evidence="1">
    <location>
        <begin position="49"/>
        <end position="90"/>
    </location>
</feature>
<feature type="compositionally biased region" description="Basic and acidic residues" evidence="1">
    <location>
        <begin position="114"/>
        <end position="132"/>
    </location>
</feature>
<name>A0A6A2YDW9_HIBSY</name>
<dbReference type="SUPFAM" id="SSF158832">
    <property type="entry name" value="Tex N-terminal region-like"/>
    <property type="match status" value="1"/>
</dbReference>
<feature type="compositionally biased region" description="Basic and acidic residues" evidence="1">
    <location>
        <begin position="39"/>
        <end position="48"/>
    </location>
</feature>
<feature type="compositionally biased region" description="Low complexity" evidence="1">
    <location>
        <begin position="167"/>
        <end position="177"/>
    </location>
</feature>
<dbReference type="GO" id="GO:0034728">
    <property type="term" value="P:nucleosome organization"/>
    <property type="evidence" value="ECO:0007669"/>
    <property type="project" value="TreeGrafter"/>
</dbReference>
<organism evidence="2 3">
    <name type="scientific">Hibiscus syriacus</name>
    <name type="common">Rose of Sharon</name>
    <dbReference type="NCBI Taxonomy" id="106335"/>
    <lineage>
        <taxon>Eukaryota</taxon>
        <taxon>Viridiplantae</taxon>
        <taxon>Streptophyta</taxon>
        <taxon>Embryophyta</taxon>
        <taxon>Tracheophyta</taxon>
        <taxon>Spermatophyta</taxon>
        <taxon>Magnoliopsida</taxon>
        <taxon>eudicotyledons</taxon>
        <taxon>Gunneridae</taxon>
        <taxon>Pentapetalae</taxon>
        <taxon>rosids</taxon>
        <taxon>malvids</taxon>
        <taxon>Malvales</taxon>
        <taxon>Malvaceae</taxon>
        <taxon>Malvoideae</taxon>
        <taxon>Hibiscus</taxon>
    </lineage>
</organism>
<keyword evidence="3" id="KW-1185">Reference proteome</keyword>
<dbReference type="Gene3D" id="1.10.3500.10">
    <property type="entry name" value="Tex N-terminal region-like"/>
    <property type="match status" value="1"/>
</dbReference>
<evidence type="ECO:0000256" key="1">
    <source>
        <dbReference type="SAM" id="MobiDB-lite"/>
    </source>
</evidence>
<dbReference type="GO" id="GO:0008023">
    <property type="term" value="C:transcription elongation factor complex"/>
    <property type="evidence" value="ECO:0007669"/>
    <property type="project" value="TreeGrafter"/>
</dbReference>
<dbReference type="GO" id="GO:0031491">
    <property type="term" value="F:nucleosome binding"/>
    <property type="evidence" value="ECO:0007669"/>
    <property type="project" value="TreeGrafter"/>
</dbReference>